<evidence type="ECO:0000313" key="1">
    <source>
        <dbReference type="EMBL" id="QZE15496.1"/>
    </source>
</evidence>
<reference evidence="1" key="1">
    <citation type="submission" date="2021-08" db="EMBL/GenBank/DDBJ databases">
        <title>Novel anaerobic bacterium isolated from sea squirt in East Sea, Republic of Korea.</title>
        <authorList>
            <person name="Nguyen T.H."/>
            <person name="Li Z."/>
            <person name="Lee Y.-J."/>
            <person name="Ko J."/>
            <person name="Kim S.-G."/>
        </authorList>
    </citation>
    <scope>NUCLEOTIDE SEQUENCE</scope>
    <source>
        <strain evidence="1">KCTC 25031</strain>
    </source>
</reference>
<sequence>MFINLSNHPSVNWQKGQLDAAREYGEVKDLAFPAMDPSWGHQRVGALVEDYLQRVLLLLEEAEEKVVHIMGEMTFTYNMVKMLKSHGVKCLASTTQRVATEENGVKTTVFTFVIFREY</sequence>
<gene>
    <name evidence="1" type="ORF">K4L44_06600</name>
</gene>
<evidence type="ECO:0000313" key="2">
    <source>
        <dbReference type="Proteomes" id="UP000826212"/>
    </source>
</evidence>
<keyword evidence="2" id="KW-1185">Reference proteome</keyword>
<name>A0AC61NMA2_9BACT</name>
<dbReference type="Proteomes" id="UP000826212">
    <property type="component" value="Chromosome"/>
</dbReference>
<protein>
    <submittedName>
        <fullName evidence="1">CRISPR-associated protein</fullName>
    </submittedName>
</protein>
<accession>A0AC61NMA2</accession>
<dbReference type="EMBL" id="CP081303">
    <property type="protein sequence ID" value="QZE15496.1"/>
    <property type="molecule type" value="Genomic_DNA"/>
</dbReference>
<proteinExistence type="predicted"/>
<organism evidence="1 2">
    <name type="scientific">Halosquirtibacter laminarini</name>
    <dbReference type="NCBI Taxonomy" id="3374600"/>
    <lineage>
        <taxon>Bacteria</taxon>
        <taxon>Pseudomonadati</taxon>
        <taxon>Bacteroidota</taxon>
        <taxon>Bacteroidia</taxon>
        <taxon>Marinilabiliales</taxon>
        <taxon>Prolixibacteraceae</taxon>
        <taxon>Halosquirtibacter</taxon>
    </lineage>
</organism>